<dbReference type="InterPro" id="IPR021456">
    <property type="entry name" value="DUF3107"/>
</dbReference>
<protein>
    <submittedName>
        <fullName evidence="1">ATP-binding protein</fullName>
    </submittedName>
</protein>
<evidence type="ECO:0000313" key="1">
    <source>
        <dbReference type="EMBL" id="GGB34733.1"/>
    </source>
</evidence>
<keyword evidence="1" id="KW-0067">ATP-binding</keyword>
<accession>A0A916T7M3</accession>
<keyword evidence="1" id="KW-0547">Nucleotide-binding</keyword>
<sequence>MAVDVKIGITESPRELVVHTDQSSDDAHALVQAALTGNEKILSLTDDKGVRVLVPVERIAYVEVGVPESRRVGFGTAV</sequence>
<reference evidence="1" key="1">
    <citation type="journal article" date="2014" name="Int. J. Syst. Evol. Microbiol.">
        <title>Complete genome sequence of Corynebacterium casei LMG S-19264T (=DSM 44701T), isolated from a smear-ripened cheese.</title>
        <authorList>
            <consortium name="US DOE Joint Genome Institute (JGI-PGF)"/>
            <person name="Walter F."/>
            <person name="Albersmeier A."/>
            <person name="Kalinowski J."/>
            <person name="Ruckert C."/>
        </authorList>
    </citation>
    <scope>NUCLEOTIDE SEQUENCE</scope>
    <source>
        <strain evidence="1">CGMCC 1.12827</strain>
    </source>
</reference>
<reference evidence="1" key="2">
    <citation type="submission" date="2020-09" db="EMBL/GenBank/DDBJ databases">
        <authorList>
            <person name="Sun Q."/>
            <person name="Zhou Y."/>
        </authorList>
    </citation>
    <scope>NUCLEOTIDE SEQUENCE</scope>
    <source>
        <strain evidence="1">CGMCC 1.12827</strain>
    </source>
</reference>
<organism evidence="1 2">
    <name type="scientific">Gordonia jinhuaensis</name>
    <dbReference type="NCBI Taxonomy" id="1517702"/>
    <lineage>
        <taxon>Bacteria</taxon>
        <taxon>Bacillati</taxon>
        <taxon>Actinomycetota</taxon>
        <taxon>Actinomycetes</taxon>
        <taxon>Mycobacteriales</taxon>
        <taxon>Gordoniaceae</taxon>
        <taxon>Gordonia</taxon>
    </lineage>
</organism>
<evidence type="ECO:0000313" key="2">
    <source>
        <dbReference type="Proteomes" id="UP000621454"/>
    </source>
</evidence>
<dbReference type="AlphaFoldDB" id="A0A916T7M3"/>
<keyword evidence="2" id="KW-1185">Reference proteome</keyword>
<dbReference type="Proteomes" id="UP000621454">
    <property type="component" value="Unassembled WGS sequence"/>
</dbReference>
<dbReference type="EMBL" id="BMGC01000015">
    <property type="protein sequence ID" value="GGB34733.1"/>
    <property type="molecule type" value="Genomic_DNA"/>
</dbReference>
<dbReference type="Pfam" id="PF11305">
    <property type="entry name" value="DUF3107"/>
    <property type="match status" value="1"/>
</dbReference>
<dbReference type="GO" id="GO:0005524">
    <property type="term" value="F:ATP binding"/>
    <property type="evidence" value="ECO:0007669"/>
    <property type="project" value="UniProtKB-KW"/>
</dbReference>
<gene>
    <name evidence="1" type="ORF">GCM10011489_23520</name>
</gene>
<dbReference type="RefSeq" id="WP_188586775.1">
    <property type="nucleotide sequence ID" value="NZ_BMGC01000015.1"/>
</dbReference>
<name>A0A916T7M3_9ACTN</name>
<comment type="caution">
    <text evidence="1">The sequence shown here is derived from an EMBL/GenBank/DDBJ whole genome shotgun (WGS) entry which is preliminary data.</text>
</comment>
<proteinExistence type="predicted"/>